<feature type="compositionally biased region" description="Polar residues" evidence="1">
    <location>
        <begin position="247"/>
        <end position="265"/>
    </location>
</feature>
<gene>
    <name evidence="3" type="ORF">NCGR_LOCUS37391</name>
</gene>
<feature type="region of interest" description="Disordered" evidence="1">
    <location>
        <begin position="346"/>
        <end position="370"/>
    </location>
</feature>
<feature type="region of interest" description="Disordered" evidence="1">
    <location>
        <begin position="460"/>
        <end position="479"/>
    </location>
</feature>
<accession>A0A811Q3X8</accession>
<dbReference type="Pfam" id="PF13460">
    <property type="entry name" value="NAD_binding_10"/>
    <property type="match status" value="1"/>
</dbReference>
<evidence type="ECO:0000256" key="1">
    <source>
        <dbReference type="SAM" id="MobiDB-lite"/>
    </source>
</evidence>
<feature type="region of interest" description="Disordered" evidence="1">
    <location>
        <begin position="247"/>
        <end position="291"/>
    </location>
</feature>
<proteinExistence type="predicted"/>
<reference evidence="3" key="1">
    <citation type="submission" date="2020-10" db="EMBL/GenBank/DDBJ databases">
        <authorList>
            <person name="Han B."/>
            <person name="Lu T."/>
            <person name="Zhao Q."/>
            <person name="Huang X."/>
            <person name="Zhao Y."/>
        </authorList>
    </citation>
    <scope>NUCLEOTIDE SEQUENCE</scope>
</reference>
<evidence type="ECO:0000259" key="2">
    <source>
        <dbReference type="Pfam" id="PF13460"/>
    </source>
</evidence>
<comment type="caution">
    <text evidence="3">The sequence shown here is derived from an EMBL/GenBank/DDBJ whole genome shotgun (WGS) entry which is preliminary data.</text>
</comment>
<dbReference type="PANTHER" id="PTHR15020:SF11">
    <property type="entry name" value="OS06G0360300 PROTEIN"/>
    <property type="match status" value="1"/>
</dbReference>
<dbReference type="SUPFAM" id="SSF51735">
    <property type="entry name" value="NAD(P)-binding Rossmann-fold domains"/>
    <property type="match status" value="1"/>
</dbReference>
<feature type="domain" description="NAD(P)-binding" evidence="2">
    <location>
        <begin position="57"/>
        <end position="229"/>
    </location>
</feature>
<dbReference type="InterPro" id="IPR036291">
    <property type="entry name" value="NAD(P)-bd_dom_sf"/>
</dbReference>
<organism evidence="3 4">
    <name type="scientific">Miscanthus lutarioriparius</name>
    <dbReference type="NCBI Taxonomy" id="422564"/>
    <lineage>
        <taxon>Eukaryota</taxon>
        <taxon>Viridiplantae</taxon>
        <taxon>Streptophyta</taxon>
        <taxon>Embryophyta</taxon>
        <taxon>Tracheophyta</taxon>
        <taxon>Spermatophyta</taxon>
        <taxon>Magnoliopsida</taxon>
        <taxon>Liliopsida</taxon>
        <taxon>Poales</taxon>
        <taxon>Poaceae</taxon>
        <taxon>PACMAD clade</taxon>
        <taxon>Panicoideae</taxon>
        <taxon>Andropogonodae</taxon>
        <taxon>Andropogoneae</taxon>
        <taxon>Saccharinae</taxon>
        <taxon>Miscanthus</taxon>
    </lineage>
</organism>
<protein>
    <recommendedName>
        <fullName evidence="2">NAD(P)-binding domain-containing protein</fullName>
    </recommendedName>
</protein>
<dbReference type="EMBL" id="CAJGYO010000009">
    <property type="protein sequence ID" value="CAD6253769.1"/>
    <property type="molecule type" value="Genomic_DNA"/>
</dbReference>
<feature type="compositionally biased region" description="Basic and acidic residues" evidence="1">
    <location>
        <begin position="463"/>
        <end position="479"/>
    </location>
</feature>
<dbReference type="CDD" id="cd05243">
    <property type="entry name" value="SDR_a5"/>
    <property type="match status" value="1"/>
</dbReference>
<keyword evidence="4" id="KW-1185">Reference proteome</keyword>
<dbReference type="OrthoDB" id="419598at2759"/>
<dbReference type="InterPro" id="IPR016040">
    <property type="entry name" value="NAD(P)-bd_dom"/>
</dbReference>
<dbReference type="Gene3D" id="3.40.50.720">
    <property type="entry name" value="NAD(P)-binding Rossmann-like Domain"/>
    <property type="match status" value="1"/>
</dbReference>
<evidence type="ECO:0000313" key="4">
    <source>
        <dbReference type="Proteomes" id="UP000604825"/>
    </source>
</evidence>
<dbReference type="Proteomes" id="UP000604825">
    <property type="component" value="Unassembled WGS sequence"/>
</dbReference>
<name>A0A811Q3X8_9POAL</name>
<dbReference type="AlphaFoldDB" id="A0A811Q3X8"/>
<sequence length="479" mass="51296">MASAVCGITARPHLPSAVPAAARKLLFRCRVASTMNEASASSPDAEEKKTTTVFMAGSTGRTGKLVVEKLLAKGFGVVAGTTDVSRARVSLPQDPNLQLVRADVTEGVDKLVEAMHGVDAVVCTTGFRRSFDPFAPWKVDNFGTVNLVEACRKAGVTRFVLISSILVNGSAMGQLLNPAYIVLNLLGLTLVAKLQAENHIRKSGINYTIVRPGGLTDQPPTGNIVMEPELQELDILNCFLQHSAQKGSSWENGTTKNSSWEQNASAANDSGDWGGWGSGVGAAAKPADQDNSWEVHAKVPDNSTDWGGWSSGGGAAAKPVDQDNSWEVHAKVQDNSTDWGGNAWNAGDGIGRPNAKSNAGSSWGEKDKMESDEHLKVPKESDTWSNLPQKTSGVIWLQHQWAIQMLSNQILRMAGMLCLLRTHKVLLNGKRQLILVTRTGKQMDGVPNLVTGAAKETILGDPQGDRMRGVHLHQDNGLN</sequence>
<dbReference type="PANTHER" id="PTHR15020">
    <property type="entry name" value="FLAVIN REDUCTASE-RELATED"/>
    <property type="match status" value="1"/>
</dbReference>
<evidence type="ECO:0000313" key="3">
    <source>
        <dbReference type="EMBL" id="CAD6253769.1"/>
    </source>
</evidence>